<dbReference type="Pfam" id="PF00657">
    <property type="entry name" value="Lipase_GDSL"/>
    <property type="match status" value="1"/>
</dbReference>
<name>A0A8H3B5M8_9AGAM</name>
<gene>
    <name evidence="3" type="ORF">RDB_LOCUS87037</name>
</gene>
<evidence type="ECO:0000313" key="4">
    <source>
        <dbReference type="Proteomes" id="UP000663840"/>
    </source>
</evidence>
<dbReference type="GO" id="GO:0016788">
    <property type="term" value="F:hydrolase activity, acting on ester bonds"/>
    <property type="evidence" value="ECO:0007669"/>
    <property type="project" value="InterPro"/>
</dbReference>
<dbReference type="EMBL" id="CAJMWR010002656">
    <property type="protein sequence ID" value="CAE6447957.1"/>
    <property type="molecule type" value="Genomic_DNA"/>
</dbReference>
<comment type="caution">
    <text evidence="3">The sequence shown here is derived from an EMBL/GenBank/DDBJ whole genome shotgun (WGS) entry which is preliminary data.</text>
</comment>
<dbReference type="AlphaFoldDB" id="A0A8H3B5M8"/>
<dbReference type="InterPro" id="IPR036514">
    <property type="entry name" value="SGNH_hydro_sf"/>
</dbReference>
<dbReference type="PANTHER" id="PTHR45648:SF85">
    <property type="entry name" value="A, PUTATIVE (AFU_ORTHOLOGUE AFUA_2G10760)-RELATED"/>
    <property type="match status" value="1"/>
</dbReference>
<evidence type="ECO:0000256" key="1">
    <source>
        <dbReference type="ARBA" id="ARBA00022801"/>
    </source>
</evidence>
<keyword evidence="2" id="KW-0732">Signal</keyword>
<sequence>MLSSDHTSVIMHLLDVLSILALAVSTEAVKWSETKHVLAFGDSYTFVAGTMGHTNFSFFGDRLNLTVTPGQVQTSEIIYNRTSSDGANWIEIITGCYRGRPSECPRALWNFAFAGAAIDPAIITPHTEWVVPLTGQVGQWLQARKEKLIEAPGNDSLAAFFIGINDTSDVKGWTNITDWMAFWNREMDSYFRTVEQVYDTGIRSFLFLNVPTRDRSPGSLGRPDVGNQIAQVKNFNILLEQRVNAFKSSRNDTSVVLFDTNMLMDEALDNARQFGFTNTTGFCRCSDPGYFWYDSGHITERVHRLIANSVLNELEAMV</sequence>
<dbReference type="InterPro" id="IPR001087">
    <property type="entry name" value="GDSL"/>
</dbReference>
<dbReference type="PANTHER" id="PTHR45648">
    <property type="entry name" value="GDSL LIPASE/ACYLHYDROLASE FAMILY PROTEIN (AFU_ORTHOLOGUE AFUA_4G14700)"/>
    <property type="match status" value="1"/>
</dbReference>
<protein>
    <recommendedName>
        <fullName evidence="5">Carbohydrate esterase family 16 protein</fullName>
    </recommendedName>
</protein>
<reference evidence="3" key="1">
    <citation type="submission" date="2021-01" db="EMBL/GenBank/DDBJ databases">
        <authorList>
            <person name="Kaushik A."/>
        </authorList>
    </citation>
    <scope>NUCLEOTIDE SEQUENCE</scope>
    <source>
        <strain evidence="3">AG1-1A</strain>
    </source>
</reference>
<organism evidence="3 4">
    <name type="scientific">Rhizoctonia solani</name>
    <dbReference type="NCBI Taxonomy" id="456999"/>
    <lineage>
        <taxon>Eukaryota</taxon>
        <taxon>Fungi</taxon>
        <taxon>Dikarya</taxon>
        <taxon>Basidiomycota</taxon>
        <taxon>Agaricomycotina</taxon>
        <taxon>Agaricomycetes</taxon>
        <taxon>Cantharellales</taxon>
        <taxon>Ceratobasidiaceae</taxon>
        <taxon>Rhizoctonia</taxon>
    </lineage>
</organism>
<evidence type="ECO:0000313" key="3">
    <source>
        <dbReference type="EMBL" id="CAE6447957.1"/>
    </source>
</evidence>
<feature type="signal peptide" evidence="2">
    <location>
        <begin position="1"/>
        <end position="28"/>
    </location>
</feature>
<dbReference type="Gene3D" id="3.40.50.1110">
    <property type="entry name" value="SGNH hydrolase"/>
    <property type="match status" value="1"/>
</dbReference>
<dbReference type="Proteomes" id="UP000663840">
    <property type="component" value="Unassembled WGS sequence"/>
</dbReference>
<dbReference type="CDD" id="cd01846">
    <property type="entry name" value="fatty_acyltransferase_like"/>
    <property type="match status" value="1"/>
</dbReference>
<keyword evidence="1" id="KW-0378">Hydrolase</keyword>
<accession>A0A8H3B5M8</accession>
<feature type="chain" id="PRO_5034292660" description="Carbohydrate esterase family 16 protein" evidence="2">
    <location>
        <begin position="29"/>
        <end position="318"/>
    </location>
</feature>
<dbReference type="SUPFAM" id="SSF52266">
    <property type="entry name" value="SGNH hydrolase"/>
    <property type="match status" value="1"/>
</dbReference>
<evidence type="ECO:0000256" key="2">
    <source>
        <dbReference type="SAM" id="SignalP"/>
    </source>
</evidence>
<proteinExistence type="predicted"/>
<dbReference type="InterPro" id="IPR051058">
    <property type="entry name" value="GDSL_Est/Lipase"/>
</dbReference>
<evidence type="ECO:0008006" key="5">
    <source>
        <dbReference type="Google" id="ProtNLM"/>
    </source>
</evidence>